<evidence type="ECO:0000256" key="3">
    <source>
        <dbReference type="ARBA" id="ARBA00023237"/>
    </source>
</evidence>
<proteinExistence type="inferred from homology"/>
<evidence type="ECO:0000256" key="5">
    <source>
        <dbReference type="SAM" id="SignalP"/>
    </source>
</evidence>
<keyword evidence="4" id="KW-0564">Palmitate</keyword>
<dbReference type="AlphaFoldDB" id="A0A6B3SW71"/>
<comment type="subunit">
    <text evidence="4">Part of the Bam complex.</text>
</comment>
<dbReference type="Pfam" id="PF13360">
    <property type="entry name" value="PQQ_2"/>
    <property type="match status" value="1"/>
</dbReference>
<dbReference type="GO" id="GO:0009279">
    <property type="term" value="C:cell outer membrane"/>
    <property type="evidence" value="ECO:0007669"/>
    <property type="project" value="UniProtKB-SubCell"/>
</dbReference>
<keyword evidence="4" id="KW-0449">Lipoprotein</keyword>
<evidence type="ECO:0000256" key="4">
    <source>
        <dbReference type="HAMAP-Rule" id="MF_00923"/>
    </source>
</evidence>
<keyword evidence="3 4" id="KW-0998">Cell outer membrane</keyword>
<sequence length="387" mass="40104">MRIAIKLSCLAAAMVLAGCSSMSSWNPFASKTDAKNPPSPLVEFQPVRSVATTWTANIGKAGNFSFSPAIAGSSVYAAAADGTLARLDVVSGRQVWRINAGMPLTAGVGTDGQTVAVAGEKGQLLAYDADGKQIWKAQASSEILSAPAVGQGVVVIRSVDNKLAAYDAATGARRWVTQRTAPPLTLRTAPGIVISGQTAYVAMPGGRLLALSVANGGPRWEMAVGDPRGTTELERVADVSGRPAIIAGDVCAAAYQGRIACFDANTGAPRWAKDFSSDTGVAADERFVYAGDDKGNVSALSRDTGTSAWRNNKLVNRRLSSPAAVANMVAVGDYEGYVHFLNRDDGAFVARARTDGSSLAAAMPVVDGKTVFFQTKDGTVVALTAAQ</sequence>
<evidence type="ECO:0000259" key="6">
    <source>
        <dbReference type="Pfam" id="PF13360"/>
    </source>
</evidence>
<dbReference type="RefSeq" id="WP_163965221.1">
    <property type="nucleotide sequence ID" value="NZ_JAAIVB010000053.1"/>
</dbReference>
<dbReference type="InterPro" id="IPR002372">
    <property type="entry name" value="PQQ_rpt_dom"/>
</dbReference>
<reference evidence="7 8" key="1">
    <citation type="submission" date="2020-02" db="EMBL/GenBank/DDBJ databases">
        <authorList>
            <person name="Kim M.K."/>
        </authorList>
    </citation>
    <scope>NUCLEOTIDE SEQUENCE [LARGE SCALE GENOMIC DNA]</scope>
    <source>
        <strain evidence="7 8">17J57-3</strain>
    </source>
</reference>
<comment type="caution">
    <text evidence="7">The sequence shown here is derived from an EMBL/GenBank/DDBJ whole genome shotgun (WGS) entry which is preliminary data.</text>
</comment>
<accession>A0A6B3SW71</accession>
<dbReference type="GO" id="GO:0051205">
    <property type="term" value="P:protein insertion into membrane"/>
    <property type="evidence" value="ECO:0007669"/>
    <property type="project" value="UniProtKB-UniRule"/>
</dbReference>
<evidence type="ECO:0000313" key="8">
    <source>
        <dbReference type="Proteomes" id="UP000482155"/>
    </source>
</evidence>
<dbReference type="NCBIfam" id="TIGR03300">
    <property type="entry name" value="assembly_YfgL"/>
    <property type="match status" value="1"/>
</dbReference>
<dbReference type="EMBL" id="JAAIVB010000053">
    <property type="protein sequence ID" value="NEX62622.1"/>
    <property type="molecule type" value="Genomic_DNA"/>
</dbReference>
<name>A0A6B3SW71_9BURK</name>
<keyword evidence="1 4" id="KW-0732">Signal</keyword>
<organism evidence="7 8">
    <name type="scientific">Noviherbaspirillum galbum</name>
    <dbReference type="NCBI Taxonomy" id="2709383"/>
    <lineage>
        <taxon>Bacteria</taxon>
        <taxon>Pseudomonadati</taxon>
        <taxon>Pseudomonadota</taxon>
        <taxon>Betaproteobacteria</taxon>
        <taxon>Burkholderiales</taxon>
        <taxon>Oxalobacteraceae</taxon>
        <taxon>Noviherbaspirillum</taxon>
    </lineage>
</organism>
<dbReference type="InterPro" id="IPR018391">
    <property type="entry name" value="PQQ_b-propeller_rpt"/>
</dbReference>
<comment type="similarity">
    <text evidence="4">Belongs to the BamB family.</text>
</comment>
<evidence type="ECO:0000313" key="7">
    <source>
        <dbReference type="EMBL" id="NEX62622.1"/>
    </source>
</evidence>
<gene>
    <name evidence="4 7" type="primary">bamB</name>
    <name evidence="7" type="ORF">G3574_16155</name>
</gene>
<dbReference type="InterPro" id="IPR017687">
    <property type="entry name" value="BamB"/>
</dbReference>
<protein>
    <recommendedName>
        <fullName evidence="4">Outer membrane protein assembly factor BamB</fullName>
    </recommendedName>
</protein>
<dbReference type="InterPro" id="IPR011047">
    <property type="entry name" value="Quinoprotein_ADH-like_sf"/>
</dbReference>
<dbReference type="InterPro" id="IPR015943">
    <property type="entry name" value="WD40/YVTN_repeat-like_dom_sf"/>
</dbReference>
<feature type="chain" id="PRO_5025735524" description="Outer membrane protein assembly factor BamB" evidence="5">
    <location>
        <begin position="18"/>
        <end position="387"/>
    </location>
</feature>
<keyword evidence="8" id="KW-1185">Reference proteome</keyword>
<dbReference type="HAMAP" id="MF_00923">
    <property type="entry name" value="OM_assembly_BamB"/>
    <property type="match status" value="1"/>
</dbReference>
<feature type="domain" description="Pyrrolo-quinoline quinone repeat" evidence="6">
    <location>
        <begin position="81"/>
        <end position="311"/>
    </location>
</feature>
<comment type="subcellular location">
    <subcellularLocation>
        <location evidence="4">Cell outer membrane</location>
        <topology evidence="4">Lipid-anchor</topology>
    </subcellularLocation>
</comment>
<dbReference type="PANTHER" id="PTHR34512">
    <property type="entry name" value="CELL SURFACE PROTEIN"/>
    <property type="match status" value="1"/>
</dbReference>
<evidence type="ECO:0000256" key="1">
    <source>
        <dbReference type="ARBA" id="ARBA00022729"/>
    </source>
</evidence>
<dbReference type="Proteomes" id="UP000482155">
    <property type="component" value="Unassembled WGS sequence"/>
</dbReference>
<dbReference type="GO" id="GO:0043165">
    <property type="term" value="P:Gram-negative-bacterium-type cell outer membrane assembly"/>
    <property type="evidence" value="ECO:0007669"/>
    <property type="project" value="UniProtKB-UniRule"/>
</dbReference>
<evidence type="ECO:0000256" key="2">
    <source>
        <dbReference type="ARBA" id="ARBA00023136"/>
    </source>
</evidence>
<comment type="function">
    <text evidence="4">Part of the outer membrane protein assembly complex, which is involved in assembly and insertion of beta-barrel proteins into the outer membrane.</text>
</comment>
<keyword evidence="2 4" id="KW-0472">Membrane</keyword>
<dbReference type="Gene3D" id="2.130.10.10">
    <property type="entry name" value="YVTN repeat-like/Quinoprotein amine dehydrogenase"/>
    <property type="match status" value="1"/>
</dbReference>
<dbReference type="PROSITE" id="PS51257">
    <property type="entry name" value="PROKAR_LIPOPROTEIN"/>
    <property type="match status" value="1"/>
</dbReference>
<dbReference type="PANTHER" id="PTHR34512:SF30">
    <property type="entry name" value="OUTER MEMBRANE PROTEIN ASSEMBLY FACTOR BAMB"/>
    <property type="match status" value="1"/>
</dbReference>
<feature type="signal peptide" evidence="5">
    <location>
        <begin position="1"/>
        <end position="17"/>
    </location>
</feature>
<dbReference type="SUPFAM" id="SSF50998">
    <property type="entry name" value="Quinoprotein alcohol dehydrogenase-like"/>
    <property type="match status" value="1"/>
</dbReference>
<dbReference type="SMART" id="SM00564">
    <property type="entry name" value="PQQ"/>
    <property type="match status" value="7"/>
</dbReference>